<evidence type="ECO:0000256" key="10">
    <source>
        <dbReference type="ARBA" id="ARBA00048312"/>
    </source>
</evidence>
<dbReference type="InterPro" id="IPR017441">
    <property type="entry name" value="Protein_kinase_ATP_BS"/>
</dbReference>
<comment type="catalytic activity">
    <reaction evidence="10">
        <text>L-seryl-[protein] + ATP = O-phospho-L-seryl-[protein] + ADP + H(+)</text>
        <dbReference type="Rhea" id="RHEA:17989"/>
        <dbReference type="Rhea" id="RHEA-COMP:9863"/>
        <dbReference type="Rhea" id="RHEA-COMP:11604"/>
        <dbReference type="ChEBI" id="CHEBI:15378"/>
        <dbReference type="ChEBI" id="CHEBI:29999"/>
        <dbReference type="ChEBI" id="CHEBI:30616"/>
        <dbReference type="ChEBI" id="CHEBI:83421"/>
        <dbReference type="ChEBI" id="CHEBI:456216"/>
        <dbReference type="EC" id="2.7.11.24"/>
    </reaction>
</comment>
<evidence type="ECO:0000256" key="8">
    <source>
        <dbReference type="ARBA" id="ARBA00022840"/>
    </source>
</evidence>
<sequence>MLDTEFFTEYGEASQYEIQEVVGKGSYGVVASAIDTHTGEKVAIKKMNNIFEHVSDATRILREIKLLRLLRHPDIVQIKHIMLPPSPREFKDIYVVFELMESDLHQVIKLNDDLTPDHHQFFLYQLLRGLKYIHTANVFHRDLKPKNILANADCKLKLCDFGLARVSFSNAPSAIFWTYTPAIDIWSIGCIFAELLTGKPLFPGKNVVHQLELITDLLGTPSAESIARIGNEKARKYLSSMRTKRPIPLSRKLPNADPMALRLLERLLAFDPKDRPSAEEALNDPYFYGLANKEEEPSRQPISKLEFEFERRKLTRDDVRELIYREILEYHPEMLKEYVRGTDHTHFVYPSGIERFKEQFAHLEEGDGRSEKNSPPQRKHATSLPRERVCTADETPDSTVKRNSASLTRASTQSPPRPQQTEELVSANRSAVAVQSSTSKPKCGTRSLLKSDSICASMCVGVFGSDRKVQAV</sequence>
<keyword evidence="3" id="KW-0723">Serine/threonine-protein kinase</keyword>
<dbReference type="CDD" id="cd07859">
    <property type="entry name" value="STKc_TDY_MAPK"/>
    <property type="match status" value="1"/>
</dbReference>
<dbReference type="GO" id="GO:0005524">
    <property type="term" value="F:ATP binding"/>
    <property type="evidence" value="ECO:0007669"/>
    <property type="project" value="UniProtKB-UniRule"/>
</dbReference>
<dbReference type="Pfam" id="PF00069">
    <property type="entry name" value="Pkinase"/>
    <property type="match status" value="1"/>
</dbReference>
<evidence type="ECO:0000256" key="2">
    <source>
        <dbReference type="ARBA" id="ARBA00012411"/>
    </source>
</evidence>
<proteinExistence type="inferred from homology"/>
<feature type="binding site" evidence="11">
    <location>
        <position position="46"/>
    </location>
    <ligand>
        <name>ATP</name>
        <dbReference type="ChEBI" id="CHEBI:30616"/>
    </ligand>
</feature>
<comment type="similarity">
    <text evidence="1">Belongs to the protein kinase superfamily. CMGC Ser/Thr protein kinase family. MAP kinase subfamily.</text>
</comment>
<keyword evidence="4" id="KW-0597">Phosphoprotein</keyword>
<dbReference type="SUPFAM" id="SSF56112">
    <property type="entry name" value="Protein kinase-like (PK-like)"/>
    <property type="match status" value="1"/>
</dbReference>
<feature type="region of interest" description="Disordered" evidence="12">
    <location>
        <begin position="364"/>
        <end position="433"/>
    </location>
</feature>
<reference evidence="14" key="1">
    <citation type="submission" date="2022-02" db="EMBL/GenBank/DDBJ databases">
        <authorList>
            <person name="Henning P.M."/>
            <person name="McCubbin A.G."/>
            <person name="Shore J.S."/>
        </authorList>
    </citation>
    <scope>NUCLEOTIDE SEQUENCE</scope>
    <source>
        <strain evidence="14">F60SS</strain>
        <tissue evidence="14">Leaves</tissue>
    </source>
</reference>
<evidence type="ECO:0000256" key="7">
    <source>
        <dbReference type="ARBA" id="ARBA00022777"/>
    </source>
</evidence>
<evidence type="ECO:0000259" key="13">
    <source>
        <dbReference type="PROSITE" id="PS50011"/>
    </source>
</evidence>
<keyword evidence="6 11" id="KW-0547">Nucleotide-binding</keyword>
<dbReference type="EC" id="2.7.11.24" evidence="2"/>
<dbReference type="Gene3D" id="3.30.200.20">
    <property type="entry name" value="Phosphorylase Kinase, domain 1"/>
    <property type="match status" value="1"/>
</dbReference>
<comment type="caution">
    <text evidence="14">The sequence shown here is derived from an EMBL/GenBank/DDBJ whole genome shotgun (WGS) entry which is preliminary data.</text>
</comment>
<reference evidence="14" key="2">
    <citation type="journal article" date="2023" name="Plants (Basel)">
        <title>Annotation of the Turnera subulata (Passifloraceae) Draft Genome Reveals the S-Locus Evolved after the Divergence of Turneroideae from Passifloroideae in a Stepwise Manner.</title>
        <authorList>
            <person name="Henning P.M."/>
            <person name="Roalson E.H."/>
            <person name="Mir W."/>
            <person name="McCubbin A.G."/>
            <person name="Shore J.S."/>
        </authorList>
    </citation>
    <scope>NUCLEOTIDE SEQUENCE</scope>
    <source>
        <strain evidence="14">F60SS</strain>
    </source>
</reference>
<evidence type="ECO:0000256" key="3">
    <source>
        <dbReference type="ARBA" id="ARBA00022527"/>
    </source>
</evidence>
<evidence type="ECO:0000256" key="12">
    <source>
        <dbReference type="SAM" id="MobiDB-lite"/>
    </source>
</evidence>
<evidence type="ECO:0000313" key="14">
    <source>
        <dbReference type="EMBL" id="KAJ4836752.1"/>
    </source>
</evidence>
<dbReference type="GO" id="GO:0004707">
    <property type="term" value="F:MAP kinase activity"/>
    <property type="evidence" value="ECO:0007669"/>
    <property type="project" value="UniProtKB-EC"/>
</dbReference>
<dbReference type="PANTHER" id="PTHR24055">
    <property type="entry name" value="MITOGEN-ACTIVATED PROTEIN KINASE"/>
    <property type="match status" value="1"/>
</dbReference>
<evidence type="ECO:0000256" key="1">
    <source>
        <dbReference type="ARBA" id="ARBA00008832"/>
    </source>
</evidence>
<evidence type="ECO:0000256" key="11">
    <source>
        <dbReference type="PROSITE-ProRule" id="PRU10141"/>
    </source>
</evidence>
<evidence type="ECO:0000256" key="5">
    <source>
        <dbReference type="ARBA" id="ARBA00022679"/>
    </source>
</evidence>
<dbReference type="InterPro" id="IPR003527">
    <property type="entry name" value="MAP_kinase_CS"/>
</dbReference>
<dbReference type="FunFam" id="3.30.200.20:FF:000046">
    <property type="entry name" value="Mitogen-activated protein kinase"/>
    <property type="match status" value="1"/>
</dbReference>
<protein>
    <recommendedName>
        <fullName evidence="2">mitogen-activated protein kinase</fullName>
        <ecNumber evidence="2">2.7.11.24</ecNumber>
    </recommendedName>
</protein>
<accession>A0A9Q0FUA7</accession>
<evidence type="ECO:0000256" key="4">
    <source>
        <dbReference type="ARBA" id="ARBA00022553"/>
    </source>
</evidence>
<comment type="catalytic activity">
    <reaction evidence="9">
        <text>L-threonyl-[protein] + ATP = O-phospho-L-threonyl-[protein] + ADP + H(+)</text>
        <dbReference type="Rhea" id="RHEA:46608"/>
        <dbReference type="Rhea" id="RHEA-COMP:11060"/>
        <dbReference type="Rhea" id="RHEA-COMP:11605"/>
        <dbReference type="ChEBI" id="CHEBI:15378"/>
        <dbReference type="ChEBI" id="CHEBI:30013"/>
        <dbReference type="ChEBI" id="CHEBI:30616"/>
        <dbReference type="ChEBI" id="CHEBI:61977"/>
        <dbReference type="ChEBI" id="CHEBI:456216"/>
        <dbReference type="EC" id="2.7.11.24"/>
    </reaction>
</comment>
<dbReference type="PROSITE" id="PS50011">
    <property type="entry name" value="PROTEIN_KINASE_DOM"/>
    <property type="match status" value="1"/>
</dbReference>
<feature type="domain" description="Protein kinase" evidence="13">
    <location>
        <begin position="16"/>
        <end position="287"/>
    </location>
</feature>
<dbReference type="InterPro" id="IPR011009">
    <property type="entry name" value="Kinase-like_dom_sf"/>
</dbReference>
<dbReference type="FunFam" id="1.10.510.10:FF:000624">
    <property type="entry name" value="Mitogen-activated protein kinase"/>
    <property type="match status" value="1"/>
</dbReference>
<dbReference type="Gene3D" id="1.10.510.10">
    <property type="entry name" value="Transferase(Phosphotransferase) domain 1"/>
    <property type="match status" value="1"/>
</dbReference>
<dbReference type="PROSITE" id="PS01351">
    <property type="entry name" value="MAPK"/>
    <property type="match status" value="1"/>
</dbReference>
<name>A0A9Q0FUA7_9ROSI</name>
<dbReference type="EMBL" id="JAKUCV010004025">
    <property type="protein sequence ID" value="KAJ4836752.1"/>
    <property type="molecule type" value="Genomic_DNA"/>
</dbReference>
<keyword evidence="15" id="KW-1185">Reference proteome</keyword>
<evidence type="ECO:0000256" key="6">
    <source>
        <dbReference type="ARBA" id="ARBA00022741"/>
    </source>
</evidence>
<feature type="compositionally biased region" description="Polar residues" evidence="12">
    <location>
        <begin position="397"/>
        <end position="433"/>
    </location>
</feature>
<keyword evidence="8 11" id="KW-0067">ATP-binding</keyword>
<dbReference type="Proteomes" id="UP001141552">
    <property type="component" value="Unassembled WGS sequence"/>
</dbReference>
<gene>
    <name evidence="14" type="primary">MPK9_1</name>
    <name evidence="14" type="ORF">Tsubulata_027648</name>
</gene>
<dbReference type="SMART" id="SM00220">
    <property type="entry name" value="S_TKc"/>
    <property type="match status" value="1"/>
</dbReference>
<keyword evidence="5" id="KW-0808">Transferase</keyword>
<keyword evidence="7 14" id="KW-0418">Kinase</keyword>
<organism evidence="14 15">
    <name type="scientific">Turnera subulata</name>
    <dbReference type="NCBI Taxonomy" id="218843"/>
    <lineage>
        <taxon>Eukaryota</taxon>
        <taxon>Viridiplantae</taxon>
        <taxon>Streptophyta</taxon>
        <taxon>Embryophyta</taxon>
        <taxon>Tracheophyta</taxon>
        <taxon>Spermatophyta</taxon>
        <taxon>Magnoliopsida</taxon>
        <taxon>eudicotyledons</taxon>
        <taxon>Gunneridae</taxon>
        <taxon>Pentapetalae</taxon>
        <taxon>rosids</taxon>
        <taxon>fabids</taxon>
        <taxon>Malpighiales</taxon>
        <taxon>Passifloraceae</taxon>
        <taxon>Turnera</taxon>
    </lineage>
</organism>
<evidence type="ECO:0000313" key="15">
    <source>
        <dbReference type="Proteomes" id="UP001141552"/>
    </source>
</evidence>
<evidence type="ECO:0000256" key="9">
    <source>
        <dbReference type="ARBA" id="ARBA00047592"/>
    </source>
</evidence>
<dbReference type="OrthoDB" id="2396at2759"/>
<dbReference type="AlphaFoldDB" id="A0A9Q0FUA7"/>
<dbReference type="InterPro" id="IPR000719">
    <property type="entry name" value="Prot_kinase_dom"/>
</dbReference>
<dbReference type="InterPro" id="IPR050117">
    <property type="entry name" value="MAPK"/>
</dbReference>
<dbReference type="PROSITE" id="PS00107">
    <property type="entry name" value="PROTEIN_KINASE_ATP"/>
    <property type="match status" value="1"/>
</dbReference>